<gene>
    <name evidence="7" type="ORF">AXF15_06840</name>
</gene>
<dbReference type="EMBL" id="CP014230">
    <property type="protein sequence ID" value="AMD92848.1"/>
    <property type="molecule type" value="Genomic_DNA"/>
</dbReference>
<dbReference type="InterPro" id="IPR036249">
    <property type="entry name" value="Thioredoxin-like_sf"/>
</dbReference>
<dbReference type="PANTHER" id="PTHR42852">
    <property type="entry name" value="THIOL:DISULFIDE INTERCHANGE PROTEIN DSBE"/>
    <property type="match status" value="1"/>
</dbReference>
<dbReference type="STRING" id="888061.AXF15_06840"/>
<feature type="domain" description="Thioredoxin" evidence="6">
    <location>
        <begin position="14"/>
        <end position="152"/>
    </location>
</feature>
<dbReference type="GO" id="GO:0017004">
    <property type="term" value="P:cytochrome complex assembly"/>
    <property type="evidence" value="ECO:0007669"/>
    <property type="project" value="UniProtKB-KW"/>
</dbReference>
<dbReference type="SUPFAM" id="SSF52833">
    <property type="entry name" value="Thioredoxin-like"/>
    <property type="match status" value="1"/>
</dbReference>
<evidence type="ECO:0000256" key="1">
    <source>
        <dbReference type="ARBA" id="ARBA00004196"/>
    </source>
</evidence>
<evidence type="ECO:0000256" key="3">
    <source>
        <dbReference type="ARBA" id="ARBA00023157"/>
    </source>
</evidence>
<feature type="signal peptide" evidence="5">
    <location>
        <begin position="1"/>
        <end position="22"/>
    </location>
</feature>
<dbReference type="RefSeq" id="WP_066605153.1">
    <property type="nucleotide sequence ID" value="NZ_CP014230.1"/>
</dbReference>
<dbReference type="PROSITE" id="PS00194">
    <property type="entry name" value="THIOREDOXIN_1"/>
    <property type="match status" value="1"/>
</dbReference>
<sequence>MKLRNILSLLLLTLILSTPAMAAGVKQIGIKELHTLTEASKGKVLIINYWATWCGPCVQEFPGLVALRNQFSEDDLTIIGISVDNNVRPVENFITRYKANFPIYLDNREISAMLSISSIPRTVIYDRSGKKVLDHLGIISEDSFRHVVQELL</sequence>
<dbReference type="GO" id="GO:0016491">
    <property type="term" value="F:oxidoreductase activity"/>
    <property type="evidence" value="ECO:0007669"/>
    <property type="project" value="InterPro"/>
</dbReference>
<dbReference type="GO" id="GO:0030313">
    <property type="term" value="C:cell envelope"/>
    <property type="evidence" value="ECO:0007669"/>
    <property type="project" value="UniProtKB-SubCell"/>
</dbReference>
<keyword evidence="3" id="KW-1015">Disulfide bond</keyword>
<keyword evidence="8" id="KW-1185">Reference proteome</keyword>
<feature type="chain" id="PRO_5007067614" description="Thioredoxin domain-containing protein" evidence="5">
    <location>
        <begin position="23"/>
        <end position="152"/>
    </location>
</feature>
<dbReference type="Proteomes" id="UP000063964">
    <property type="component" value="Chromosome"/>
</dbReference>
<dbReference type="KEGG" id="doa:AXF15_06840"/>
<dbReference type="InterPro" id="IPR013766">
    <property type="entry name" value="Thioredoxin_domain"/>
</dbReference>
<protein>
    <recommendedName>
        <fullName evidence="6">Thioredoxin domain-containing protein</fullName>
    </recommendedName>
</protein>
<dbReference type="CDD" id="cd02966">
    <property type="entry name" value="TlpA_like_family"/>
    <property type="match status" value="1"/>
</dbReference>
<dbReference type="InterPro" id="IPR050553">
    <property type="entry name" value="Thioredoxin_ResA/DsbE_sf"/>
</dbReference>
<organism evidence="7 8">
    <name type="scientific">Desulfomicrobium orale DSM 12838</name>
    <dbReference type="NCBI Taxonomy" id="888061"/>
    <lineage>
        <taxon>Bacteria</taxon>
        <taxon>Pseudomonadati</taxon>
        <taxon>Thermodesulfobacteriota</taxon>
        <taxon>Desulfovibrionia</taxon>
        <taxon>Desulfovibrionales</taxon>
        <taxon>Desulfomicrobiaceae</taxon>
        <taxon>Desulfomicrobium</taxon>
    </lineage>
</organism>
<evidence type="ECO:0000313" key="8">
    <source>
        <dbReference type="Proteomes" id="UP000063964"/>
    </source>
</evidence>
<reference evidence="8" key="1">
    <citation type="submission" date="2016-02" db="EMBL/GenBank/DDBJ databases">
        <authorList>
            <person name="Holder M.E."/>
            <person name="Ajami N.J."/>
            <person name="Petrosino J.F."/>
        </authorList>
    </citation>
    <scope>NUCLEOTIDE SEQUENCE [LARGE SCALE GENOMIC DNA]</scope>
    <source>
        <strain evidence="8">DSM 12838</strain>
    </source>
</reference>
<dbReference type="Gene3D" id="3.40.30.10">
    <property type="entry name" value="Glutaredoxin"/>
    <property type="match status" value="1"/>
</dbReference>
<name>A0A0X8JQU3_9BACT</name>
<dbReference type="InterPro" id="IPR017937">
    <property type="entry name" value="Thioredoxin_CS"/>
</dbReference>
<evidence type="ECO:0000313" key="7">
    <source>
        <dbReference type="EMBL" id="AMD92848.1"/>
    </source>
</evidence>
<dbReference type="PANTHER" id="PTHR42852:SF6">
    <property type="entry name" value="THIOL:DISULFIDE INTERCHANGE PROTEIN DSBE"/>
    <property type="match status" value="1"/>
</dbReference>
<dbReference type="AlphaFoldDB" id="A0A0X8JQU3"/>
<dbReference type="GO" id="GO:0016209">
    <property type="term" value="F:antioxidant activity"/>
    <property type="evidence" value="ECO:0007669"/>
    <property type="project" value="InterPro"/>
</dbReference>
<evidence type="ECO:0000256" key="5">
    <source>
        <dbReference type="SAM" id="SignalP"/>
    </source>
</evidence>
<keyword evidence="4" id="KW-0676">Redox-active center</keyword>
<dbReference type="Pfam" id="PF00578">
    <property type="entry name" value="AhpC-TSA"/>
    <property type="match status" value="1"/>
</dbReference>
<proteinExistence type="predicted"/>
<evidence type="ECO:0000259" key="6">
    <source>
        <dbReference type="PROSITE" id="PS51352"/>
    </source>
</evidence>
<keyword evidence="2" id="KW-0201">Cytochrome c-type biogenesis</keyword>
<evidence type="ECO:0000256" key="4">
    <source>
        <dbReference type="ARBA" id="ARBA00023284"/>
    </source>
</evidence>
<comment type="subcellular location">
    <subcellularLocation>
        <location evidence="1">Cell envelope</location>
    </subcellularLocation>
</comment>
<evidence type="ECO:0000256" key="2">
    <source>
        <dbReference type="ARBA" id="ARBA00022748"/>
    </source>
</evidence>
<keyword evidence="5" id="KW-0732">Signal</keyword>
<dbReference type="PROSITE" id="PS51352">
    <property type="entry name" value="THIOREDOXIN_2"/>
    <property type="match status" value="1"/>
</dbReference>
<accession>A0A0X8JQU3</accession>
<dbReference type="InterPro" id="IPR000866">
    <property type="entry name" value="AhpC/TSA"/>
</dbReference>